<dbReference type="PIRSF" id="PIRSF002744">
    <property type="entry name" value="Pur-cyt_permease"/>
    <property type="match status" value="1"/>
</dbReference>
<gene>
    <name evidence="10" type="ORF">SAMN06309945_0097</name>
</gene>
<keyword evidence="11" id="KW-1185">Reference proteome</keyword>
<dbReference type="OrthoDB" id="9809167at2"/>
<sequence length="529" mass="54979">MSANSTPSSSAPSSRPAGSSSASSSASSTAADAASRTLGVELNGINVVHESEHKGRPRDLFWPWFAANVSVLGVSYGSFLLGFGISFWQATVVGLIGIVVSFLFCGIIALAGKRGNAPTMTLSRAPFGVNGNRVPSAISWVLTVGWETVLASLAVLATATVFEALGWEGGVVTKVVALVVVAALIVGGGILGFEFIMKLQMYITIVTGVLTVVYIVLVAPTIDFAAVSAIPAGSAPAFIGALVFMMTGFGLGWVNAAADYSRYLPKSASSRGVVFWTTFGASLAPLLLLFFGLLLAGSDPELNAAIASDPIGALTTILPIWFLVPFAIVAILGLVGGAVLDIYSSGLALLSTGLKAPRYVAASIDGLLMIAGAIYVVFFAADFLGPFQGFLITLGVPVAAWCGIFIADLQLRKKDYALAELFDPKGRYGNWNVRAILLIVVGAIVGWGFVVSSSPGFEWEGYLLGLVGGKDGEWAYANLGVLFALVIGYLGTLVFGRASVRRQESLPTNNEQIAGRAAAEATTPTGLDR</sequence>
<dbReference type="Pfam" id="PF02133">
    <property type="entry name" value="Transp_cyt_pur"/>
    <property type="match status" value="1"/>
</dbReference>
<proteinExistence type="inferred from homology"/>
<dbReference type="InterPro" id="IPR026030">
    <property type="entry name" value="Pur-cyt_permease_Fcy2/21/22"/>
</dbReference>
<keyword evidence="4 9" id="KW-0812">Transmembrane</keyword>
<evidence type="ECO:0000256" key="9">
    <source>
        <dbReference type="SAM" id="Phobius"/>
    </source>
</evidence>
<dbReference type="Proteomes" id="UP000190857">
    <property type="component" value="Unassembled WGS sequence"/>
</dbReference>
<protein>
    <submittedName>
        <fullName evidence="10">Purine-cytosine permease</fullName>
    </submittedName>
</protein>
<name>A0A1T5I956_9MICO</name>
<feature type="transmembrane region" description="Helical" evidence="9">
    <location>
        <begin position="435"/>
        <end position="454"/>
    </location>
</feature>
<feature type="transmembrane region" description="Helical" evidence="9">
    <location>
        <begin position="60"/>
        <end position="81"/>
    </location>
</feature>
<dbReference type="EMBL" id="FUZP01000001">
    <property type="protein sequence ID" value="SKC35696.1"/>
    <property type="molecule type" value="Genomic_DNA"/>
</dbReference>
<feature type="transmembrane region" description="Helical" evidence="9">
    <location>
        <begin position="474"/>
        <end position="495"/>
    </location>
</feature>
<organism evidence="10 11">
    <name type="scientific">Okibacterium fritillariae</name>
    <dbReference type="NCBI Taxonomy" id="123320"/>
    <lineage>
        <taxon>Bacteria</taxon>
        <taxon>Bacillati</taxon>
        <taxon>Actinomycetota</taxon>
        <taxon>Actinomycetes</taxon>
        <taxon>Micrococcales</taxon>
        <taxon>Microbacteriaceae</taxon>
        <taxon>Okibacterium</taxon>
    </lineage>
</organism>
<evidence type="ECO:0000256" key="4">
    <source>
        <dbReference type="ARBA" id="ARBA00022692"/>
    </source>
</evidence>
<comment type="subcellular location">
    <subcellularLocation>
        <location evidence="1">Membrane</location>
        <topology evidence="1">Multi-pass membrane protein</topology>
    </subcellularLocation>
</comment>
<evidence type="ECO:0000256" key="3">
    <source>
        <dbReference type="ARBA" id="ARBA00022448"/>
    </source>
</evidence>
<evidence type="ECO:0000313" key="11">
    <source>
        <dbReference type="Proteomes" id="UP000190857"/>
    </source>
</evidence>
<dbReference type="RefSeq" id="WP_079726354.1">
    <property type="nucleotide sequence ID" value="NZ_FUZP01000001.1"/>
</dbReference>
<feature type="transmembrane region" description="Helical" evidence="9">
    <location>
        <begin position="234"/>
        <end position="254"/>
    </location>
</feature>
<evidence type="ECO:0000256" key="8">
    <source>
        <dbReference type="SAM" id="MobiDB-lite"/>
    </source>
</evidence>
<dbReference type="InterPro" id="IPR001248">
    <property type="entry name" value="Pur-cyt_permease"/>
</dbReference>
<feature type="transmembrane region" description="Helical" evidence="9">
    <location>
        <begin position="274"/>
        <end position="297"/>
    </location>
</feature>
<dbReference type="GO" id="GO:0005886">
    <property type="term" value="C:plasma membrane"/>
    <property type="evidence" value="ECO:0007669"/>
    <property type="project" value="TreeGrafter"/>
</dbReference>
<feature type="transmembrane region" description="Helical" evidence="9">
    <location>
        <begin position="174"/>
        <end position="195"/>
    </location>
</feature>
<keyword evidence="3 7" id="KW-0813">Transport</keyword>
<dbReference type="AlphaFoldDB" id="A0A1T5I956"/>
<comment type="similarity">
    <text evidence="2 7">Belongs to the purine-cytosine permease (2.A.39) family.</text>
</comment>
<dbReference type="PANTHER" id="PTHR31806:SF1">
    <property type="entry name" value="PURINE-CYTOSINE PERMEASE FCY2-RELATED"/>
    <property type="match status" value="1"/>
</dbReference>
<dbReference type="PANTHER" id="PTHR31806">
    <property type="entry name" value="PURINE-CYTOSINE PERMEASE FCY2-RELATED"/>
    <property type="match status" value="1"/>
</dbReference>
<reference evidence="10 11" key="1">
    <citation type="submission" date="2017-02" db="EMBL/GenBank/DDBJ databases">
        <authorList>
            <person name="Peterson S.W."/>
        </authorList>
    </citation>
    <scope>NUCLEOTIDE SEQUENCE [LARGE SCALE GENOMIC DNA]</scope>
    <source>
        <strain evidence="10 11">VKM Ac-2059</strain>
    </source>
</reference>
<keyword evidence="5 9" id="KW-1133">Transmembrane helix</keyword>
<dbReference type="GO" id="GO:0022857">
    <property type="term" value="F:transmembrane transporter activity"/>
    <property type="evidence" value="ECO:0007669"/>
    <property type="project" value="InterPro"/>
</dbReference>
<feature type="region of interest" description="Disordered" evidence="8">
    <location>
        <begin position="1"/>
        <end position="27"/>
    </location>
</feature>
<feature type="transmembrane region" description="Helical" evidence="9">
    <location>
        <begin position="387"/>
        <end position="407"/>
    </location>
</feature>
<evidence type="ECO:0000313" key="10">
    <source>
        <dbReference type="EMBL" id="SKC35696.1"/>
    </source>
</evidence>
<feature type="transmembrane region" description="Helical" evidence="9">
    <location>
        <begin position="87"/>
        <end position="111"/>
    </location>
</feature>
<feature type="transmembrane region" description="Helical" evidence="9">
    <location>
        <begin position="140"/>
        <end position="162"/>
    </location>
</feature>
<dbReference type="STRING" id="123320.SAMN06309945_0097"/>
<dbReference type="Gene3D" id="1.10.4160.10">
    <property type="entry name" value="Hydantoin permease"/>
    <property type="match status" value="1"/>
</dbReference>
<feature type="transmembrane region" description="Helical" evidence="9">
    <location>
        <begin position="202"/>
        <end position="222"/>
    </location>
</feature>
<feature type="transmembrane region" description="Helical" evidence="9">
    <location>
        <begin position="317"/>
        <end position="340"/>
    </location>
</feature>
<feature type="transmembrane region" description="Helical" evidence="9">
    <location>
        <begin position="360"/>
        <end position="381"/>
    </location>
</feature>
<evidence type="ECO:0000256" key="5">
    <source>
        <dbReference type="ARBA" id="ARBA00022989"/>
    </source>
</evidence>
<evidence type="ECO:0000256" key="6">
    <source>
        <dbReference type="ARBA" id="ARBA00023136"/>
    </source>
</evidence>
<evidence type="ECO:0000256" key="7">
    <source>
        <dbReference type="PIRNR" id="PIRNR002744"/>
    </source>
</evidence>
<keyword evidence="6 7" id="KW-0472">Membrane</keyword>
<evidence type="ECO:0000256" key="1">
    <source>
        <dbReference type="ARBA" id="ARBA00004141"/>
    </source>
</evidence>
<evidence type="ECO:0000256" key="2">
    <source>
        <dbReference type="ARBA" id="ARBA00008974"/>
    </source>
</evidence>
<accession>A0A1T5I956</accession>